<dbReference type="STRING" id="947013.SAMN04488109_2596"/>
<dbReference type="GO" id="GO:0005886">
    <property type="term" value="C:plasma membrane"/>
    <property type="evidence" value="ECO:0007669"/>
    <property type="project" value="TreeGrafter"/>
</dbReference>
<keyword evidence="3" id="KW-1185">Reference proteome</keyword>
<feature type="transmembrane region" description="Helical" evidence="1">
    <location>
        <begin position="394"/>
        <end position="417"/>
    </location>
</feature>
<dbReference type="Gene3D" id="3.30.2090.10">
    <property type="entry name" value="Multidrug efflux transporter AcrB TolC docking domain, DN and DC subdomains"/>
    <property type="match status" value="2"/>
</dbReference>
<dbReference type="Gene3D" id="3.30.70.1440">
    <property type="entry name" value="Multidrug efflux transporter AcrB pore domain"/>
    <property type="match status" value="1"/>
</dbReference>
<accession>A0A1M5NZB1</accession>
<evidence type="ECO:0000313" key="2">
    <source>
        <dbReference type="EMBL" id="SHG94880.1"/>
    </source>
</evidence>
<evidence type="ECO:0000256" key="1">
    <source>
        <dbReference type="SAM" id="Phobius"/>
    </source>
</evidence>
<gene>
    <name evidence="2" type="ORF">SAMN04488109_2596</name>
</gene>
<feature type="transmembrane region" description="Helical" evidence="1">
    <location>
        <begin position="341"/>
        <end position="360"/>
    </location>
</feature>
<organism evidence="2 3">
    <name type="scientific">Chryseolinea serpens</name>
    <dbReference type="NCBI Taxonomy" id="947013"/>
    <lineage>
        <taxon>Bacteria</taxon>
        <taxon>Pseudomonadati</taxon>
        <taxon>Bacteroidota</taxon>
        <taxon>Cytophagia</taxon>
        <taxon>Cytophagales</taxon>
        <taxon>Fulvivirgaceae</taxon>
        <taxon>Chryseolinea</taxon>
    </lineage>
</organism>
<dbReference type="PANTHER" id="PTHR32063">
    <property type="match status" value="1"/>
</dbReference>
<feature type="transmembrane region" description="Helical" evidence="1">
    <location>
        <begin position="916"/>
        <end position="937"/>
    </location>
</feature>
<protein>
    <submittedName>
        <fullName evidence="2">Multidrug efflux pump subunit AcrB</fullName>
    </submittedName>
</protein>
<feature type="transmembrane region" description="Helical" evidence="1">
    <location>
        <begin position="367"/>
        <end position="388"/>
    </location>
</feature>
<dbReference type="Pfam" id="PF00873">
    <property type="entry name" value="ACR_tran"/>
    <property type="match status" value="1"/>
</dbReference>
<reference evidence="2 3" key="1">
    <citation type="submission" date="2016-11" db="EMBL/GenBank/DDBJ databases">
        <authorList>
            <person name="Jaros S."/>
            <person name="Januszkiewicz K."/>
            <person name="Wedrychowicz H."/>
        </authorList>
    </citation>
    <scope>NUCLEOTIDE SEQUENCE [LARGE SCALE GENOMIC DNA]</scope>
    <source>
        <strain evidence="2 3">DSM 24574</strain>
    </source>
</reference>
<dbReference type="Gene3D" id="3.30.70.1430">
    <property type="entry name" value="Multidrug efflux transporter AcrB pore domain"/>
    <property type="match status" value="2"/>
</dbReference>
<dbReference type="SUPFAM" id="SSF82693">
    <property type="entry name" value="Multidrug efflux transporter AcrB pore domain, PN1, PN2, PC1 and PC2 subdomains"/>
    <property type="match status" value="2"/>
</dbReference>
<evidence type="ECO:0000313" key="3">
    <source>
        <dbReference type="Proteomes" id="UP000184212"/>
    </source>
</evidence>
<dbReference type="SUPFAM" id="SSF82866">
    <property type="entry name" value="Multidrug efflux transporter AcrB transmembrane domain"/>
    <property type="match status" value="2"/>
</dbReference>
<sequence length="1043" mass="115454">MKKRRINIIEASMKYSQLSLLIAGLLVVVGIVALITMPRSEDPRITVRQGIVFALYPGADEIQVEKQVTDKIEQFLFSFEEIKKAKTRSETKEGQVVIIAELNDEVKDPKKFWSTLQHGLNSTLRPQLPPGVQGPIVNSEFGDVVAQMITVSAPGRSYAEMENYLDKLEDGIKTIPEVSKINRYGGQRQQIYIVVDDEKMQQYGFDFAALSSVLQTQNVTNYTGDITLSASNVPIFANSRYKDEAAIGNQIIFSTPDGKVVRLKDVARIERRYEELNSFIKVGNDKVMMLTVQMQPGNNIVFLGADLRERIEEVKKTLPADVNINTIVDQPEVVRERVSHFMVEFGIAIAAVIVVVMLLLPFRIASISAIAAPVSIAITFAILNLIGIEIHQVSLAALIVVLGMVVDDAIVIVDNYIEKLDEGVANWTAAWQSATQLMVPVFTATAAIIFAFMPLAFVLRGLPKEFIVSLPIAVSIALFASFLVALLLTPYMCYVFLKKGLKHHVGDRPVKRNVLDYLQEGFNQAVEFCFRWPKLTMFSGLFSVFLAMFIGGNVQEELFPMAERNQFNLELWMQNGTDVTETARAVEKVEAAIKGDPRIVTTASFVGTSSPRFHATYAPETPRENFAQIFINTTSEQATVDLIAEYLPKFQNFLPNGYVRVRQLSNKETPAPVEIRVVGDNLKDQKKVAAQVAAIVERAKGANWIRTDYQDDYFGVRAIIKEDAASRLGVSHAAITQTLGGEIKGNIVSTLWEEDKPIDIVLRLDGKNRDGLNKLENIYVTSQYNTKVPLKDVVELQPAWHTGIIAHRNGIRTLTVRSEAQLGVTATTIVNEVRPKIEALPLPEGISINYGGEVESSGETSPDMGKSLLISLMLIFLTLLFQFKSIGKVLIVLAAFPLSLLGAMLGLFLTGNPMGFTAFIGIISLMGIVVRNGIILVDYADELIREHGYTLKAAAIASAKRRMRPIFLTSSAAAIGVVPMILSKSPLWSPLGSVLALGLVFSMVMTLFVVPVLYFWFIKPQPAHQEISQPDADEHIQYKPEVV</sequence>
<dbReference type="RefSeq" id="WP_178377094.1">
    <property type="nucleotide sequence ID" value="NZ_FQWQ01000001.1"/>
</dbReference>
<dbReference type="Gene3D" id="1.20.1640.10">
    <property type="entry name" value="Multidrug efflux transporter AcrB transmembrane domain"/>
    <property type="match status" value="2"/>
</dbReference>
<proteinExistence type="predicted"/>
<feature type="transmembrane region" description="Helical" evidence="1">
    <location>
        <begin position="437"/>
        <end position="459"/>
    </location>
</feature>
<dbReference type="Proteomes" id="UP000184212">
    <property type="component" value="Unassembled WGS sequence"/>
</dbReference>
<feature type="transmembrane region" description="Helical" evidence="1">
    <location>
        <begin position="994"/>
        <end position="1017"/>
    </location>
</feature>
<keyword evidence="1" id="KW-0472">Membrane</keyword>
<feature type="transmembrane region" description="Helical" evidence="1">
    <location>
        <begin position="471"/>
        <end position="497"/>
    </location>
</feature>
<keyword evidence="1" id="KW-0812">Transmembrane</keyword>
<dbReference type="InterPro" id="IPR027463">
    <property type="entry name" value="AcrB_DN_DC_subdom"/>
</dbReference>
<dbReference type="Gene3D" id="3.30.70.1320">
    <property type="entry name" value="Multidrug efflux transporter AcrB pore domain like"/>
    <property type="match status" value="1"/>
</dbReference>
<dbReference type="PRINTS" id="PR00702">
    <property type="entry name" value="ACRIFLAVINRP"/>
</dbReference>
<dbReference type="EMBL" id="FQWQ01000001">
    <property type="protein sequence ID" value="SHG94880.1"/>
    <property type="molecule type" value="Genomic_DNA"/>
</dbReference>
<keyword evidence="1" id="KW-1133">Transmembrane helix</keyword>
<feature type="transmembrane region" description="Helical" evidence="1">
    <location>
        <begin position="890"/>
        <end position="910"/>
    </location>
</feature>
<dbReference type="AlphaFoldDB" id="A0A1M5NZB1"/>
<feature type="transmembrane region" description="Helical" evidence="1">
    <location>
        <begin position="966"/>
        <end position="982"/>
    </location>
</feature>
<dbReference type="InterPro" id="IPR001036">
    <property type="entry name" value="Acrflvin-R"/>
</dbReference>
<dbReference type="SUPFAM" id="SSF82714">
    <property type="entry name" value="Multidrug efflux transporter AcrB TolC docking domain, DN and DC subdomains"/>
    <property type="match status" value="2"/>
</dbReference>
<dbReference type="GO" id="GO:0042910">
    <property type="term" value="F:xenobiotic transmembrane transporter activity"/>
    <property type="evidence" value="ECO:0007669"/>
    <property type="project" value="TreeGrafter"/>
</dbReference>
<feature type="transmembrane region" description="Helical" evidence="1">
    <location>
        <begin position="535"/>
        <end position="554"/>
    </location>
</feature>
<name>A0A1M5NZB1_9BACT</name>
<dbReference type="PANTHER" id="PTHR32063:SF18">
    <property type="entry name" value="CATION EFFLUX SYSTEM PROTEIN"/>
    <property type="match status" value="1"/>
</dbReference>